<dbReference type="Proteomes" id="UP000636010">
    <property type="component" value="Unassembled WGS sequence"/>
</dbReference>
<dbReference type="EMBL" id="BMEC01000002">
    <property type="protein sequence ID" value="GGC25957.1"/>
    <property type="molecule type" value="Genomic_DNA"/>
</dbReference>
<dbReference type="RefSeq" id="WP_188460653.1">
    <property type="nucleotide sequence ID" value="NZ_BAABHU010000002.1"/>
</dbReference>
<organism evidence="1 2">
    <name type="scientific">Marivirga lumbricoides</name>
    <dbReference type="NCBI Taxonomy" id="1046115"/>
    <lineage>
        <taxon>Bacteria</taxon>
        <taxon>Pseudomonadati</taxon>
        <taxon>Bacteroidota</taxon>
        <taxon>Cytophagia</taxon>
        <taxon>Cytophagales</taxon>
        <taxon>Marivirgaceae</taxon>
        <taxon>Marivirga</taxon>
    </lineage>
</organism>
<evidence type="ECO:0008006" key="3">
    <source>
        <dbReference type="Google" id="ProtNLM"/>
    </source>
</evidence>
<accession>A0ABQ1LL68</accession>
<evidence type="ECO:0000313" key="1">
    <source>
        <dbReference type="EMBL" id="GGC25957.1"/>
    </source>
</evidence>
<keyword evidence="2" id="KW-1185">Reference proteome</keyword>
<reference evidence="2" key="1">
    <citation type="journal article" date="2019" name="Int. J. Syst. Evol. Microbiol.">
        <title>The Global Catalogue of Microorganisms (GCM) 10K type strain sequencing project: providing services to taxonomists for standard genome sequencing and annotation.</title>
        <authorList>
            <consortium name="The Broad Institute Genomics Platform"/>
            <consortium name="The Broad Institute Genome Sequencing Center for Infectious Disease"/>
            <person name="Wu L."/>
            <person name="Ma J."/>
        </authorList>
    </citation>
    <scope>NUCLEOTIDE SEQUENCE [LARGE SCALE GENOMIC DNA]</scope>
    <source>
        <strain evidence="2">CGMCC 1.10832</strain>
    </source>
</reference>
<sequence length="346" mass="38547">MKHLKFIAIFFMMSIYTVDALSQIGGKRAFEFLEVPNHARVAGLGTVNVSSKAGDVNMVWQNPALLTREMDGKISFTLSPYLAGIYNSNITYAKDFEKLGMLSLGVFYANYGNFEGFDNTGAPTEDFTANDFVVQVSHSRSQGVFQYGATLKFAGTQVSGFNQSALMADLGMAFLHPEQDLSVGMVIKNLGFYTRKLEAEDRNLPFDVQLGATYKPEFMPFRFSVTANRLYQYNLSYYDFTQVDENGNNIFTNINNEEPGTFDKLFQHVTIGTEIILGRNINLRAGYNHLIRQSLKGEQSAGAGGFTFGLLFETKKINLAYSNAIYQIGGTAHFITLGTNFNEILK</sequence>
<dbReference type="NCBIfam" id="NF033709">
    <property type="entry name" value="PorV_fam"/>
    <property type="match status" value="1"/>
</dbReference>
<comment type="caution">
    <text evidence="1">The sequence shown here is derived from an EMBL/GenBank/DDBJ whole genome shotgun (WGS) entry which is preliminary data.</text>
</comment>
<gene>
    <name evidence="1" type="ORF">GCM10011506_09200</name>
</gene>
<dbReference type="NCBIfam" id="NF033711">
    <property type="entry name" value="T9SS_PorQ"/>
    <property type="match status" value="1"/>
</dbReference>
<name>A0ABQ1LL68_9BACT</name>
<protein>
    <recommendedName>
        <fullName evidence="3">Type IX secretion system protein PorQ</fullName>
    </recommendedName>
</protein>
<proteinExistence type="predicted"/>
<evidence type="ECO:0000313" key="2">
    <source>
        <dbReference type="Proteomes" id="UP000636010"/>
    </source>
</evidence>